<proteinExistence type="predicted"/>
<protein>
    <submittedName>
        <fullName evidence="1">Uncharacterized protein</fullName>
    </submittedName>
</protein>
<keyword evidence="2" id="KW-1185">Reference proteome</keyword>
<organism evidence="1 2">
    <name type="scientific">Novosphingobium sediminis</name>
    <dbReference type="NCBI Taxonomy" id="707214"/>
    <lineage>
        <taxon>Bacteria</taxon>
        <taxon>Pseudomonadati</taxon>
        <taxon>Pseudomonadota</taxon>
        <taxon>Alphaproteobacteria</taxon>
        <taxon>Sphingomonadales</taxon>
        <taxon>Sphingomonadaceae</taxon>
        <taxon>Novosphingobium</taxon>
    </lineage>
</organism>
<dbReference type="EMBL" id="BJYR01000020">
    <property type="protein sequence ID" value="GEO01192.1"/>
    <property type="molecule type" value="Genomic_DNA"/>
</dbReference>
<sequence>MIEASGVTVARQVSDLANDPNVSAAQMVRAVKTAMSEITACVPAV</sequence>
<evidence type="ECO:0000313" key="1">
    <source>
        <dbReference type="EMBL" id="GEO01192.1"/>
    </source>
</evidence>
<gene>
    <name evidence="1" type="ORF">NSE01_30240</name>
</gene>
<accession>A0A512ANA1</accession>
<dbReference type="AlphaFoldDB" id="A0A512ANA1"/>
<name>A0A512ANA1_9SPHN</name>
<comment type="caution">
    <text evidence="1">The sequence shown here is derived from an EMBL/GenBank/DDBJ whole genome shotgun (WGS) entry which is preliminary data.</text>
</comment>
<reference evidence="1 2" key="1">
    <citation type="submission" date="2019-07" db="EMBL/GenBank/DDBJ databases">
        <title>Whole genome shotgun sequence of Novosphingobium sediminis NBRC 106119.</title>
        <authorList>
            <person name="Hosoyama A."/>
            <person name="Uohara A."/>
            <person name="Ohji S."/>
            <person name="Ichikawa N."/>
        </authorList>
    </citation>
    <scope>NUCLEOTIDE SEQUENCE [LARGE SCALE GENOMIC DNA]</scope>
    <source>
        <strain evidence="1 2">NBRC 106119</strain>
    </source>
</reference>
<evidence type="ECO:0000313" key="2">
    <source>
        <dbReference type="Proteomes" id="UP000321464"/>
    </source>
</evidence>
<dbReference type="Proteomes" id="UP000321464">
    <property type="component" value="Unassembled WGS sequence"/>
</dbReference>